<comment type="similarity">
    <text evidence="3">Belongs to the peptidase S51 family.</text>
</comment>
<comment type="catalytic activity">
    <reaction evidence="1">
        <text>[L-4-(L-arginin-2-N-yl)aspartate](n) + H2O = [L-4-(L-arginin-2-N-yl)aspartate](n-1) + L-4-(L-arginin-2-N-yl)aspartate</text>
        <dbReference type="Rhea" id="RHEA:12845"/>
        <dbReference type="Rhea" id="RHEA-COMP:13728"/>
        <dbReference type="Rhea" id="RHEA-COMP:13734"/>
        <dbReference type="ChEBI" id="CHEBI:15377"/>
        <dbReference type="ChEBI" id="CHEBI:137986"/>
        <dbReference type="ChEBI" id="CHEBI:137991"/>
        <dbReference type="EC" id="3.4.15.6"/>
    </reaction>
</comment>
<evidence type="ECO:0000256" key="2">
    <source>
        <dbReference type="ARBA" id="ARBA00002039"/>
    </source>
</evidence>
<comment type="function">
    <text evidence="2">Exopeptidase that catalyzes the hydrolytic cleavage of multi-L-arginyl-poly-L-aspartic acid (cyanophycin; a water-insoluble reserve polymer) into aspartate-arginine dipeptides.</text>
</comment>
<evidence type="ECO:0000256" key="5">
    <source>
        <dbReference type="ARBA" id="ARBA00015719"/>
    </source>
</evidence>
<dbReference type="InterPro" id="IPR005320">
    <property type="entry name" value="Peptidase_S51"/>
</dbReference>
<keyword evidence="6" id="KW-0645">Protease</keyword>
<dbReference type="SUPFAM" id="SSF52317">
    <property type="entry name" value="Class I glutamine amidotransferase-like"/>
    <property type="match status" value="1"/>
</dbReference>
<evidence type="ECO:0000256" key="3">
    <source>
        <dbReference type="ARBA" id="ARBA00006534"/>
    </source>
</evidence>
<dbReference type="Gene3D" id="3.40.50.880">
    <property type="match status" value="1"/>
</dbReference>
<dbReference type="CDD" id="cd03145">
    <property type="entry name" value="GAT1_cyanophycinase"/>
    <property type="match status" value="1"/>
</dbReference>
<sequence>MKKEHLKKYALIWAFVCVGLYAFGQHKGSLFIIGGGDRSAALMEDLVQTADLRPSDYIVILPMATSIPEESIAYISGQLSEHCKNPITSFNFTKAQANDKQTWIDSVKNARLIYITGGDQNKFMEVVRGTKLYDAMHEAYRNGATVSGTSAGAAVMSQIMITGAQKGKRETDRFSEIETNNVVTSEGMGFLTRAIIDQHFIIRGRYNRLLSAQADHPDKMVIGIDEATAIVVKGKQVRVTGDSQVVVVSGPKKVQISDKNKVTFKNAKLSLYTNGQHFKLK</sequence>
<dbReference type="EC" id="3.4.15.6" evidence="4"/>
<dbReference type="PANTHER" id="PTHR36175:SF1">
    <property type="entry name" value="CYANOPHYCINASE"/>
    <property type="match status" value="1"/>
</dbReference>
<organism evidence="9 10">
    <name type="scientific">Olivibacter ginsenosidimutans</name>
    <dbReference type="NCBI Taxonomy" id="1176537"/>
    <lineage>
        <taxon>Bacteria</taxon>
        <taxon>Pseudomonadati</taxon>
        <taxon>Bacteroidota</taxon>
        <taxon>Sphingobacteriia</taxon>
        <taxon>Sphingobacteriales</taxon>
        <taxon>Sphingobacteriaceae</taxon>
        <taxon>Olivibacter</taxon>
    </lineage>
</organism>
<evidence type="ECO:0000256" key="8">
    <source>
        <dbReference type="ARBA" id="ARBA00022825"/>
    </source>
</evidence>
<proteinExistence type="inferred from homology"/>
<dbReference type="InterPro" id="IPR011811">
    <property type="entry name" value="Peptidase_S51_cyanophycinase"/>
</dbReference>
<dbReference type="PANTHER" id="PTHR36175">
    <property type="entry name" value="CYANOPHYCINASE"/>
    <property type="match status" value="1"/>
</dbReference>
<dbReference type="InterPro" id="IPR029062">
    <property type="entry name" value="Class_I_gatase-like"/>
</dbReference>
<dbReference type="Proteomes" id="UP001501411">
    <property type="component" value="Unassembled WGS sequence"/>
</dbReference>
<dbReference type="NCBIfam" id="TIGR02069">
    <property type="entry name" value="cyanophycinase"/>
    <property type="match status" value="1"/>
</dbReference>
<evidence type="ECO:0000256" key="1">
    <source>
        <dbReference type="ARBA" id="ARBA00001092"/>
    </source>
</evidence>
<evidence type="ECO:0000256" key="7">
    <source>
        <dbReference type="ARBA" id="ARBA00022801"/>
    </source>
</evidence>
<keyword evidence="10" id="KW-1185">Reference proteome</keyword>
<gene>
    <name evidence="9" type="ORF">GCM10023231_00730</name>
</gene>
<name>A0ABP9ABW5_9SPHI</name>
<keyword evidence="8" id="KW-0720">Serine protease</keyword>
<dbReference type="EMBL" id="BAABIQ010000001">
    <property type="protein sequence ID" value="GAA4778119.1"/>
    <property type="molecule type" value="Genomic_DNA"/>
</dbReference>
<dbReference type="Pfam" id="PF03575">
    <property type="entry name" value="Peptidase_S51"/>
    <property type="match status" value="1"/>
</dbReference>
<protein>
    <recommendedName>
        <fullName evidence="5">Cyanophycinase</fullName>
        <ecNumber evidence="4">3.4.15.6</ecNumber>
    </recommendedName>
</protein>
<dbReference type="RefSeq" id="WP_345229685.1">
    <property type="nucleotide sequence ID" value="NZ_BAABIQ010000001.1"/>
</dbReference>
<accession>A0ABP9ABW5</accession>
<evidence type="ECO:0000256" key="4">
    <source>
        <dbReference type="ARBA" id="ARBA00013115"/>
    </source>
</evidence>
<comment type="caution">
    <text evidence="9">The sequence shown here is derived from an EMBL/GenBank/DDBJ whole genome shotgun (WGS) entry which is preliminary data.</text>
</comment>
<reference evidence="10" key="1">
    <citation type="journal article" date="2019" name="Int. J. Syst. Evol. Microbiol.">
        <title>The Global Catalogue of Microorganisms (GCM) 10K type strain sequencing project: providing services to taxonomists for standard genome sequencing and annotation.</title>
        <authorList>
            <consortium name="The Broad Institute Genomics Platform"/>
            <consortium name="The Broad Institute Genome Sequencing Center for Infectious Disease"/>
            <person name="Wu L."/>
            <person name="Ma J."/>
        </authorList>
    </citation>
    <scope>NUCLEOTIDE SEQUENCE [LARGE SCALE GENOMIC DNA]</scope>
    <source>
        <strain evidence="10">JCM 18200</strain>
    </source>
</reference>
<evidence type="ECO:0000313" key="10">
    <source>
        <dbReference type="Proteomes" id="UP001501411"/>
    </source>
</evidence>
<evidence type="ECO:0000256" key="6">
    <source>
        <dbReference type="ARBA" id="ARBA00022670"/>
    </source>
</evidence>
<keyword evidence="7" id="KW-0378">Hydrolase</keyword>
<evidence type="ECO:0000313" key="9">
    <source>
        <dbReference type="EMBL" id="GAA4778119.1"/>
    </source>
</evidence>